<dbReference type="InterPro" id="IPR012677">
    <property type="entry name" value="Nucleotide-bd_a/b_plait_sf"/>
</dbReference>
<dbReference type="PANTHER" id="PTHR48034">
    <property type="entry name" value="TRANSFORMER-2 SEX-DETERMINING PROTEIN-RELATED"/>
    <property type="match status" value="1"/>
</dbReference>
<dbReference type="SUPFAM" id="SSF54928">
    <property type="entry name" value="RNA-binding domain, RBD"/>
    <property type="match status" value="1"/>
</dbReference>
<dbReference type="CTD" id="20195932"/>
<dbReference type="RefSeq" id="XP_009030323.1">
    <property type="nucleotide sequence ID" value="XM_009032075.1"/>
</dbReference>
<dbReference type="Pfam" id="PF00076">
    <property type="entry name" value="RRM_1"/>
    <property type="match status" value="1"/>
</dbReference>
<organism evidence="5 6">
    <name type="scientific">Helobdella robusta</name>
    <name type="common">Californian leech</name>
    <dbReference type="NCBI Taxonomy" id="6412"/>
    <lineage>
        <taxon>Eukaryota</taxon>
        <taxon>Metazoa</taxon>
        <taxon>Spiralia</taxon>
        <taxon>Lophotrochozoa</taxon>
        <taxon>Annelida</taxon>
        <taxon>Clitellata</taxon>
        <taxon>Hirudinea</taxon>
        <taxon>Rhynchobdellida</taxon>
        <taxon>Glossiphoniidae</taxon>
        <taxon>Helobdella</taxon>
    </lineage>
</organism>
<evidence type="ECO:0000313" key="5">
    <source>
        <dbReference type="EnsemblMetazoa" id="HelroP126005"/>
    </source>
</evidence>
<reference evidence="4 6" key="2">
    <citation type="journal article" date="2013" name="Nature">
        <title>Insights into bilaterian evolution from three spiralian genomes.</title>
        <authorList>
            <person name="Simakov O."/>
            <person name="Marletaz F."/>
            <person name="Cho S.J."/>
            <person name="Edsinger-Gonzales E."/>
            <person name="Havlak P."/>
            <person name="Hellsten U."/>
            <person name="Kuo D.H."/>
            <person name="Larsson T."/>
            <person name="Lv J."/>
            <person name="Arendt D."/>
            <person name="Savage R."/>
            <person name="Osoegawa K."/>
            <person name="de Jong P."/>
            <person name="Grimwood J."/>
            <person name="Chapman J.A."/>
            <person name="Shapiro H."/>
            <person name="Aerts A."/>
            <person name="Otillar R.P."/>
            <person name="Terry A.Y."/>
            <person name="Boore J.L."/>
            <person name="Grigoriev I.V."/>
            <person name="Lindberg D.R."/>
            <person name="Seaver E.C."/>
            <person name="Weisblat D.A."/>
            <person name="Putnam N.H."/>
            <person name="Rokhsar D.S."/>
        </authorList>
    </citation>
    <scope>NUCLEOTIDE SEQUENCE</scope>
</reference>
<dbReference type="SMART" id="SM00360">
    <property type="entry name" value="RRM"/>
    <property type="match status" value="1"/>
</dbReference>
<dbReference type="HOGENOM" id="CLU_050438_3_2_1"/>
<proteinExistence type="predicted"/>
<dbReference type="OMA" id="MHERTIR"/>
<keyword evidence="1" id="KW-0694">RNA-binding</keyword>
<dbReference type="EMBL" id="AMQM01002076">
    <property type="status" value="NOT_ANNOTATED_CDS"/>
    <property type="molecule type" value="Genomic_DNA"/>
</dbReference>
<dbReference type="FunFam" id="3.30.70.330:FF:001810">
    <property type="match status" value="1"/>
</dbReference>
<evidence type="ECO:0000313" key="6">
    <source>
        <dbReference type="Proteomes" id="UP000015101"/>
    </source>
</evidence>
<evidence type="ECO:0000256" key="2">
    <source>
        <dbReference type="SAM" id="MobiDB-lite"/>
    </source>
</evidence>
<dbReference type="AlphaFoldDB" id="T1EH82"/>
<dbReference type="InterPro" id="IPR050441">
    <property type="entry name" value="RBM"/>
</dbReference>
<feature type="compositionally biased region" description="Basic residues" evidence="2">
    <location>
        <begin position="23"/>
        <end position="54"/>
    </location>
</feature>
<dbReference type="GeneID" id="20195932"/>
<dbReference type="FunCoup" id="T1EH82">
    <property type="interactions" value="1702"/>
</dbReference>
<dbReference type="eggNOG" id="KOG0118">
    <property type="taxonomic scope" value="Eukaryota"/>
</dbReference>
<dbReference type="Proteomes" id="UP000015101">
    <property type="component" value="Unassembled WGS sequence"/>
</dbReference>
<dbReference type="InParanoid" id="T1EH82"/>
<dbReference type="CDD" id="cd12363">
    <property type="entry name" value="RRM_TRA2"/>
    <property type="match status" value="1"/>
</dbReference>
<dbReference type="GO" id="GO:0048026">
    <property type="term" value="P:positive regulation of mRNA splicing, via spliceosome"/>
    <property type="evidence" value="ECO:0000318"/>
    <property type="project" value="GO_Central"/>
</dbReference>
<dbReference type="PROSITE" id="PS50102">
    <property type="entry name" value="RRM"/>
    <property type="match status" value="1"/>
</dbReference>
<accession>T1EH82</accession>
<protein>
    <recommendedName>
        <fullName evidence="3">RRM domain-containing protein</fullName>
    </recommendedName>
</protein>
<dbReference type="GO" id="GO:0005681">
    <property type="term" value="C:spliceosomal complex"/>
    <property type="evidence" value="ECO:0000318"/>
    <property type="project" value="GO_Central"/>
</dbReference>
<dbReference type="EMBL" id="KB097700">
    <property type="protein sequence ID" value="ESN91471.1"/>
    <property type="molecule type" value="Genomic_DNA"/>
</dbReference>
<reference evidence="6" key="1">
    <citation type="submission" date="2012-12" db="EMBL/GenBank/DDBJ databases">
        <authorList>
            <person name="Hellsten U."/>
            <person name="Grimwood J."/>
            <person name="Chapman J.A."/>
            <person name="Shapiro H."/>
            <person name="Aerts A."/>
            <person name="Otillar R.P."/>
            <person name="Terry A.Y."/>
            <person name="Boore J.L."/>
            <person name="Simakov O."/>
            <person name="Marletaz F."/>
            <person name="Cho S.-J."/>
            <person name="Edsinger-Gonzales E."/>
            <person name="Havlak P."/>
            <person name="Kuo D.-H."/>
            <person name="Larsson T."/>
            <person name="Lv J."/>
            <person name="Arendt D."/>
            <person name="Savage R."/>
            <person name="Osoegawa K."/>
            <person name="de Jong P."/>
            <person name="Lindberg D.R."/>
            <person name="Seaver E.C."/>
            <person name="Weisblat D.A."/>
            <person name="Putnam N.H."/>
            <person name="Grigoriev I.V."/>
            <person name="Rokhsar D.S."/>
        </authorList>
    </citation>
    <scope>NUCLEOTIDE SEQUENCE</scope>
</reference>
<dbReference type="InterPro" id="IPR000504">
    <property type="entry name" value="RRM_dom"/>
</dbReference>
<dbReference type="GO" id="GO:0003723">
    <property type="term" value="F:RNA binding"/>
    <property type="evidence" value="ECO:0000318"/>
    <property type="project" value="GO_Central"/>
</dbReference>
<sequence length="186" mass="21747">SSKSRSASPVKRKNFSVSASRSKTPRRQKHSKKSSPTRSRSRSYGKHSRFRSRTRRESYDARRLHSRKRYNKKSPNGSPPSKRRRMGDRENPKECKCLGIFGMSFYTNEQTLRDVFKKYGPIDRIQIIYDHYNSRSRGFAFVSFKHIDDAVNAKKDASDMEIDGRRVRVDYSITERAHTPTPGTYM</sequence>
<evidence type="ECO:0000313" key="4">
    <source>
        <dbReference type="EMBL" id="ESN91471.1"/>
    </source>
</evidence>
<dbReference type="KEGG" id="hro:HELRODRAFT_126005"/>
<keyword evidence="6" id="KW-1185">Reference proteome</keyword>
<dbReference type="STRING" id="6412.T1EH82"/>
<reference evidence="5" key="3">
    <citation type="submission" date="2015-06" db="UniProtKB">
        <authorList>
            <consortium name="EnsemblMetazoa"/>
        </authorList>
    </citation>
    <scope>IDENTIFICATION</scope>
</reference>
<gene>
    <name evidence="5" type="primary">20195932</name>
    <name evidence="4" type="ORF">HELRODRAFT_126005</name>
</gene>
<evidence type="ECO:0000256" key="1">
    <source>
        <dbReference type="PROSITE-ProRule" id="PRU00176"/>
    </source>
</evidence>
<feature type="region of interest" description="Disordered" evidence="2">
    <location>
        <begin position="1"/>
        <end position="93"/>
    </location>
</feature>
<dbReference type="InterPro" id="IPR035979">
    <property type="entry name" value="RBD_domain_sf"/>
</dbReference>
<dbReference type="EnsemblMetazoa" id="HelroT126005">
    <property type="protein sequence ID" value="HelroP126005"/>
    <property type="gene ID" value="HelroG126005"/>
</dbReference>
<dbReference type="Gene3D" id="3.30.70.330">
    <property type="match status" value="1"/>
</dbReference>
<dbReference type="OrthoDB" id="439808at2759"/>
<evidence type="ECO:0000259" key="3">
    <source>
        <dbReference type="PROSITE" id="PS50102"/>
    </source>
</evidence>
<name>T1EH82_HELRO</name>
<feature type="domain" description="RRM" evidence="3">
    <location>
        <begin position="96"/>
        <end position="174"/>
    </location>
</feature>